<comment type="caution">
    <text evidence="1">The sequence shown here is derived from an EMBL/GenBank/DDBJ whole genome shotgun (WGS) entry which is preliminary data.</text>
</comment>
<sequence length="136" mass="14163">GAGEAGLVGRVGVGLVLEGVVVGVSAEAEEPVSPRALARADGCYVGGGGAMEESAAGLSEAELVDGFQVSGDGEPEFVRQGKGAHDIGRVDLFEGLILDRFWSPFLYGICLDRPVVLEIAGTRQVSPELHEEARRE</sequence>
<reference evidence="1 2" key="1">
    <citation type="journal article" date="2018" name="IMA Fungus">
        <title>IMA Genome-F 10: Nine draft genome sequences of Claviceps purpurea s.lat., including C. arundinis, C. humidiphila, and C. cf. spartinae, pseudomolecules for the pitch canker pathogen Fusarium circinatum, draft genome of Davidsoniella eucalypti, Grosmannia galeiformis, Quambalaria eucalypti, and Teratosphaeria destructans.</title>
        <authorList>
            <person name="Wingfield B.D."/>
            <person name="Liu M."/>
            <person name="Nguyen H.D."/>
            <person name="Lane F.A."/>
            <person name="Morgan S.W."/>
            <person name="De Vos L."/>
            <person name="Wilken P.M."/>
            <person name="Duong T.A."/>
            <person name="Aylward J."/>
            <person name="Coetzee M.P."/>
            <person name="Dadej K."/>
            <person name="De Beer Z.W."/>
            <person name="Findlay W."/>
            <person name="Havenga M."/>
            <person name="Kolarik M."/>
            <person name="Menzies J.G."/>
            <person name="Naidoo K."/>
            <person name="Pochopski O."/>
            <person name="Shoukouhi P."/>
            <person name="Santana Q.C."/>
            <person name="Seifert K.A."/>
            <person name="Soal N."/>
            <person name="Steenkamp E.T."/>
            <person name="Tatham C.T."/>
            <person name="van der Nest M.A."/>
            <person name="Wingfield M.J."/>
        </authorList>
    </citation>
    <scope>NUCLEOTIDE SEQUENCE [LARGE SCALE GENOMIC DNA]</scope>
    <source>
        <strain evidence="1">CMW44962</strain>
    </source>
</reference>
<accession>A0A9W7SQS4</accession>
<gene>
    <name evidence="1" type="ORF">Tdes44962_MAKER10022</name>
</gene>
<name>A0A9W7SQS4_9PEZI</name>
<evidence type="ECO:0000313" key="1">
    <source>
        <dbReference type="EMBL" id="KAH9826618.1"/>
    </source>
</evidence>
<organism evidence="1 2">
    <name type="scientific">Teratosphaeria destructans</name>
    <dbReference type="NCBI Taxonomy" id="418781"/>
    <lineage>
        <taxon>Eukaryota</taxon>
        <taxon>Fungi</taxon>
        <taxon>Dikarya</taxon>
        <taxon>Ascomycota</taxon>
        <taxon>Pezizomycotina</taxon>
        <taxon>Dothideomycetes</taxon>
        <taxon>Dothideomycetidae</taxon>
        <taxon>Mycosphaerellales</taxon>
        <taxon>Teratosphaeriaceae</taxon>
        <taxon>Teratosphaeria</taxon>
    </lineage>
</organism>
<proteinExistence type="predicted"/>
<protein>
    <submittedName>
        <fullName evidence="1">Uncharacterized protein</fullName>
    </submittedName>
</protein>
<reference evidence="1 2" key="2">
    <citation type="journal article" date="2021" name="Curr. Genet.">
        <title>Genetic response to nitrogen starvation in the aggressive Eucalyptus foliar pathogen Teratosphaeria destructans.</title>
        <authorList>
            <person name="Havenga M."/>
            <person name="Wingfield B.D."/>
            <person name="Wingfield M.J."/>
            <person name="Dreyer L.L."/>
            <person name="Roets F."/>
            <person name="Aylward J."/>
        </authorList>
    </citation>
    <scope>NUCLEOTIDE SEQUENCE [LARGE SCALE GENOMIC DNA]</scope>
    <source>
        <strain evidence="1">CMW44962</strain>
    </source>
</reference>
<feature type="non-terminal residue" evidence="1">
    <location>
        <position position="1"/>
    </location>
</feature>
<evidence type="ECO:0000313" key="2">
    <source>
        <dbReference type="Proteomes" id="UP001138500"/>
    </source>
</evidence>
<keyword evidence="2" id="KW-1185">Reference proteome</keyword>
<dbReference type="Proteomes" id="UP001138500">
    <property type="component" value="Unassembled WGS sequence"/>
</dbReference>
<dbReference type="AlphaFoldDB" id="A0A9W7SQS4"/>
<dbReference type="EMBL" id="RIBY02001975">
    <property type="protein sequence ID" value="KAH9826618.1"/>
    <property type="molecule type" value="Genomic_DNA"/>
</dbReference>